<name>K3XC99_GLOUD</name>
<dbReference type="Gene3D" id="1.10.340.70">
    <property type="match status" value="1"/>
</dbReference>
<keyword evidence="3" id="KW-0540">Nuclease</keyword>
<dbReference type="InterPro" id="IPR021109">
    <property type="entry name" value="Peptidase_aspartic_dom_sf"/>
</dbReference>
<evidence type="ECO:0000256" key="6">
    <source>
        <dbReference type="SAM" id="MobiDB-lite"/>
    </source>
</evidence>
<feature type="region of interest" description="Disordered" evidence="6">
    <location>
        <begin position="145"/>
        <end position="187"/>
    </location>
</feature>
<dbReference type="Gene3D" id="2.40.70.10">
    <property type="entry name" value="Acid Proteases"/>
    <property type="match status" value="1"/>
</dbReference>
<dbReference type="EnsemblProtists" id="PYU1_T014848">
    <property type="protein sequence ID" value="PYU1_T014848"/>
    <property type="gene ID" value="PYU1_G014817"/>
</dbReference>
<dbReference type="Gene3D" id="3.10.10.10">
    <property type="entry name" value="HIV Type 1 Reverse Transcriptase, subunit A, domain 1"/>
    <property type="match status" value="1"/>
</dbReference>
<dbReference type="InParanoid" id="K3XC99"/>
<keyword evidence="4" id="KW-0378">Hydrolase</keyword>
<dbReference type="InterPro" id="IPR050951">
    <property type="entry name" value="Retrovirus_Pol_polyprotein"/>
</dbReference>
<dbReference type="Pfam" id="PF08284">
    <property type="entry name" value="RVP_2"/>
    <property type="match status" value="1"/>
</dbReference>
<dbReference type="Gene3D" id="3.30.420.10">
    <property type="entry name" value="Ribonuclease H-like superfamily/Ribonuclease H"/>
    <property type="match status" value="1"/>
</dbReference>
<dbReference type="InterPro" id="IPR012337">
    <property type="entry name" value="RNaseH-like_sf"/>
</dbReference>
<dbReference type="SUPFAM" id="SSF53098">
    <property type="entry name" value="Ribonuclease H-like"/>
    <property type="match status" value="1"/>
</dbReference>
<dbReference type="InterPro" id="IPR000477">
    <property type="entry name" value="RT_dom"/>
</dbReference>
<evidence type="ECO:0000256" key="1">
    <source>
        <dbReference type="ARBA" id="ARBA00022679"/>
    </source>
</evidence>
<dbReference type="CDD" id="cd09274">
    <property type="entry name" value="RNase_HI_RT_Ty3"/>
    <property type="match status" value="1"/>
</dbReference>
<dbReference type="GO" id="GO:0003676">
    <property type="term" value="F:nucleic acid binding"/>
    <property type="evidence" value="ECO:0007669"/>
    <property type="project" value="InterPro"/>
</dbReference>
<dbReference type="InterPro" id="IPR041588">
    <property type="entry name" value="Integrase_H2C2"/>
</dbReference>
<dbReference type="PANTHER" id="PTHR37984">
    <property type="entry name" value="PROTEIN CBG26694"/>
    <property type="match status" value="1"/>
</dbReference>
<keyword evidence="5" id="KW-0511">Multifunctional enzyme</keyword>
<sequence>MMIVRLANGSTVKMPKRVVRLAMKYEDFRGEDEFILLDLDDKFDIILGMPWLKRYQPSIDWMKMKISVDKSCIADLSCMTTDEVVWVYTSVEEVPDGPCDIAVCDGPPCSQAAPILKKTNGGGAVRRHKKTVSFAIDDKVACDGSVKNDRKRGRDPSQDKKTSKKSVPSRILSAPDQGTSQDDEGSVQVRVTSSEFVNLLVSSEDGDVDLIRRAKIENPPSSVEELISLPWMSKKTLKRSLTRGEISQICMIVDVDDAEDIGTVSATEAEVLDEKTRKERFEEQSWDALKMNPVYALAREFEDIFPDKVPDELPFDRGIRHEIDVLPGTKYCITRQWPLPKEQVEAIDEFFAQRAKAGHVRESKSPHCSPTFCVKKATGGWRIVHAFNKLNDATIPAQTPVPRKDMILDGMVGSTVFSAIDLKDGFYQIRMRKDDVPLTAVSTPSGMLWEWLVMPQGLKNAPATFNRMVTNVLRPLRTFAPSYFDDIFVHIFQVMRENKLYANLKKCMFFAPEIPVLGCFVGKNGVRVDPEKYTRNYAALVQPLTQLLKKDVEWKWSKDHQTAFEEVKRSLREAPVLALPNHDKPFHVVCDASDYAIGCALMQHDDEGRERVVSYQSRQLRPAERNYPVHDKELLAMKYALVKFRVYLLGEERFAIYTDHASLRTAVKTPHLSQRMARWFSFFAEYNFVVHYKPGKTNILADALSRRPDYDPKSKSENMDEECRLCEDVQAAAVQATTTVREEIVEGYKSDETCQDLLKYFKDPSDKALQSLPARTRSRVHRFRVHNGLLYYAVEVEDTARVVVPNDEGLRHRLLYEYHDSPSGGHLGREKTFLSLSRDYYWPHMYKWVRNWKSVSMDFIFGLPRDKHGRNGILVFVDRFSKMVHLAPVSDKISAEMTAKTSGHQVVHVNSSTPGNGWSN</sequence>
<dbReference type="Gene3D" id="3.30.70.270">
    <property type="match status" value="2"/>
</dbReference>
<dbReference type="InterPro" id="IPR041577">
    <property type="entry name" value="RT_RNaseH_2"/>
</dbReference>
<proteinExistence type="predicted"/>
<evidence type="ECO:0000256" key="3">
    <source>
        <dbReference type="ARBA" id="ARBA00022722"/>
    </source>
</evidence>
<dbReference type="CDD" id="cd00303">
    <property type="entry name" value="retropepsin_like"/>
    <property type="match status" value="1"/>
</dbReference>
<dbReference type="OMA" id="SADITHT"/>
<evidence type="ECO:0000313" key="9">
    <source>
        <dbReference type="Proteomes" id="UP000019132"/>
    </source>
</evidence>
<evidence type="ECO:0000256" key="4">
    <source>
        <dbReference type="ARBA" id="ARBA00022759"/>
    </source>
</evidence>
<dbReference type="VEuPathDB" id="FungiDB:PYU1_G014817"/>
<evidence type="ECO:0000313" key="8">
    <source>
        <dbReference type="EnsemblProtists" id="PYU1_T014848"/>
    </source>
</evidence>
<dbReference type="Pfam" id="PF17919">
    <property type="entry name" value="RT_RNaseH_2"/>
    <property type="match status" value="1"/>
</dbReference>
<dbReference type="FunFam" id="3.10.20.370:FF:000001">
    <property type="entry name" value="Retrovirus-related Pol polyprotein from transposon 17.6-like protein"/>
    <property type="match status" value="1"/>
</dbReference>
<evidence type="ECO:0000256" key="2">
    <source>
        <dbReference type="ARBA" id="ARBA00022695"/>
    </source>
</evidence>
<dbReference type="Pfam" id="PF00078">
    <property type="entry name" value="RVT_1"/>
    <property type="match status" value="1"/>
</dbReference>
<dbReference type="CDD" id="cd01647">
    <property type="entry name" value="RT_LTR"/>
    <property type="match status" value="1"/>
</dbReference>
<dbReference type="InterPro" id="IPR043502">
    <property type="entry name" value="DNA/RNA_pol_sf"/>
</dbReference>
<dbReference type="InterPro" id="IPR043128">
    <property type="entry name" value="Rev_trsase/Diguanyl_cyclase"/>
</dbReference>
<keyword evidence="2" id="KW-0548">Nucleotidyltransferase</keyword>
<feature type="compositionally biased region" description="Basic and acidic residues" evidence="6">
    <location>
        <begin position="145"/>
        <end position="161"/>
    </location>
</feature>
<reference evidence="8" key="3">
    <citation type="submission" date="2015-02" db="UniProtKB">
        <authorList>
            <consortium name="EnsemblProtists"/>
        </authorList>
    </citation>
    <scope>IDENTIFICATION</scope>
    <source>
        <strain evidence="8">DAOM BR144</strain>
    </source>
</reference>
<protein>
    <recommendedName>
        <fullName evidence="7">Reverse transcriptase domain-containing protein</fullName>
    </recommendedName>
</protein>
<dbReference type="InterPro" id="IPR036397">
    <property type="entry name" value="RNaseH_sf"/>
</dbReference>
<evidence type="ECO:0000256" key="5">
    <source>
        <dbReference type="ARBA" id="ARBA00023268"/>
    </source>
</evidence>
<dbReference type="PROSITE" id="PS50878">
    <property type="entry name" value="RT_POL"/>
    <property type="match status" value="1"/>
</dbReference>
<dbReference type="SUPFAM" id="SSF56672">
    <property type="entry name" value="DNA/RNA polymerases"/>
    <property type="match status" value="1"/>
</dbReference>
<dbReference type="eggNOG" id="KOG0017">
    <property type="taxonomic scope" value="Eukaryota"/>
</dbReference>
<dbReference type="GO" id="GO:0016779">
    <property type="term" value="F:nucleotidyltransferase activity"/>
    <property type="evidence" value="ECO:0007669"/>
    <property type="project" value="UniProtKB-KW"/>
</dbReference>
<evidence type="ECO:0000259" key="7">
    <source>
        <dbReference type="PROSITE" id="PS50878"/>
    </source>
</evidence>
<organism evidence="8 9">
    <name type="scientific">Globisporangium ultimum (strain ATCC 200006 / CBS 805.95 / DAOM BR144)</name>
    <name type="common">Pythium ultimum</name>
    <dbReference type="NCBI Taxonomy" id="431595"/>
    <lineage>
        <taxon>Eukaryota</taxon>
        <taxon>Sar</taxon>
        <taxon>Stramenopiles</taxon>
        <taxon>Oomycota</taxon>
        <taxon>Peronosporomycetes</taxon>
        <taxon>Pythiales</taxon>
        <taxon>Pythiaceae</taxon>
        <taxon>Globisporangium</taxon>
    </lineage>
</organism>
<dbReference type="PANTHER" id="PTHR37984:SF5">
    <property type="entry name" value="PROTEIN NYNRIN-LIKE"/>
    <property type="match status" value="1"/>
</dbReference>
<feature type="domain" description="Reverse transcriptase" evidence="7">
    <location>
        <begin position="355"/>
        <end position="552"/>
    </location>
</feature>
<dbReference type="GO" id="GO:0004519">
    <property type="term" value="F:endonuclease activity"/>
    <property type="evidence" value="ECO:0007669"/>
    <property type="project" value="UniProtKB-KW"/>
</dbReference>
<accession>K3XC99</accession>
<reference evidence="9" key="2">
    <citation type="submission" date="2010-04" db="EMBL/GenBank/DDBJ databases">
        <authorList>
            <person name="Buell R."/>
            <person name="Hamilton J."/>
            <person name="Hostetler J."/>
        </authorList>
    </citation>
    <scope>NUCLEOTIDE SEQUENCE [LARGE SCALE GENOMIC DNA]</scope>
    <source>
        <strain evidence="9">DAOM:BR144</strain>
    </source>
</reference>
<keyword evidence="1" id="KW-0808">Transferase</keyword>
<dbReference type="Pfam" id="PF17921">
    <property type="entry name" value="Integrase_H2C2"/>
    <property type="match status" value="1"/>
</dbReference>
<keyword evidence="4" id="KW-0255">Endonuclease</keyword>
<dbReference type="AlphaFoldDB" id="K3XC99"/>
<dbReference type="EMBL" id="ADOS01001592">
    <property type="status" value="NOT_ANNOTATED_CDS"/>
    <property type="molecule type" value="Genomic_DNA"/>
</dbReference>
<dbReference type="STRING" id="431595.K3XC99"/>
<keyword evidence="9" id="KW-1185">Reference proteome</keyword>
<dbReference type="Proteomes" id="UP000019132">
    <property type="component" value="Unassembled WGS sequence"/>
</dbReference>
<dbReference type="HOGENOM" id="CLU_000384_21_0_1"/>
<reference evidence="9" key="1">
    <citation type="journal article" date="2010" name="Genome Biol.">
        <title>Genome sequence of the necrotrophic plant pathogen Pythium ultimum reveals original pathogenicity mechanisms and effector repertoire.</title>
        <authorList>
            <person name="Levesque C.A."/>
            <person name="Brouwer H."/>
            <person name="Cano L."/>
            <person name="Hamilton J.P."/>
            <person name="Holt C."/>
            <person name="Huitema E."/>
            <person name="Raffaele S."/>
            <person name="Robideau G.P."/>
            <person name="Thines M."/>
            <person name="Win J."/>
            <person name="Zerillo M.M."/>
            <person name="Beakes G.W."/>
            <person name="Boore J.L."/>
            <person name="Busam D."/>
            <person name="Dumas B."/>
            <person name="Ferriera S."/>
            <person name="Fuerstenberg S.I."/>
            <person name="Gachon C.M."/>
            <person name="Gaulin E."/>
            <person name="Govers F."/>
            <person name="Grenville-Briggs L."/>
            <person name="Horner N."/>
            <person name="Hostetler J."/>
            <person name="Jiang R.H."/>
            <person name="Johnson J."/>
            <person name="Krajaejun T."/>
            <person name="Lin H."/>
            <person name="Meijer H.J."/>
            <person name="Moore B."/>
            <person name="Morris P."/>
            <person name="Phuntmart V."/>
            <person name="Puiu D."/>
            <person name="Shetty J."/>
            <person name="Stajich J.E."/>
            <person name="Tripathy S."/>
            <person name="Wawra S."/>
            <person name="van West P."/>
            <person name="Whitty B.R."/>
            <person name="Coutinho P.M."/>
            <person name="Henrissat B."/>
            <person name="Martin F."/>
            <person name="Thomas P.D."/>
            <person name="Tyler B.M."/>
            <person name="De Vries R.P."/>
            <person name="Kamoun S."/>
            <person name="Yandell M."/>
            <person name="Tisserat N."/>
            <person name="Buell C.R."/>
        </authorList>
    </citation>
    <scope>NUCLEOTIDE SEQUENCE</scope>
    <source>
        <strain evidence="9">DAOM:BR144</strain>
    </source>
</reference>